<dbReference type="STRING" id="64702.SAMN05443377_10695"/>
<reference evidence="1 2" key="1">
    <citation type="submission" date="2016-10" db="EMBL/GenBank/DDBJ databases">
        <authorList>
            <person name="de Groot N.N."/>
        </authorList>
    </citation>
    <scope>NUCLEOTIDE SEQUENCE [LARGE SCALE GENOMIC DNA]</scope>
    <source>
        <strain evidence="1 2">DSM 16859</strain>
    </source>
</reference>
<organism evidence="1 2">
    <name type="scientific">Propionibacterium cyclohexanicum</name>
    <dbReference type="NCBI Taxonomy" id="64702"/>
    <lineage>
        <taxon>Bacteria</taxon>
        <taxon>Bacillati</taxon>
        <taxon>Actinomycetota</taxon>
        <taxon>Actinomycetes</taxon>
        <taxon>Propionibacteriales</taxon>
        <taxon>Propionibacteriaceae</taxon>
        <taxon>Propionibacterium</taxon>
    </lineage>
</organism>
<dbReference type="Proteomes" id="UP000198815">
    <property type="component" value="Unassembled WGS sequence"/>
</dbReference>
<evidence type="ECO:0000313" key="2">
    <source>
        <dbReference type="Proteomes" id="UP000198815"/>
    </source>
</evidence>
<evidence type="ECO:0000313" key="1">
    <source>
        <dbReference type="EMBL" id="SER69916.1"/>
    </source>
</evidence>
<dbReference type="AlphaFoldDB" id="A0A1H9RAZ3"/>
<keyword evidence="2" id="KW-1185">Reference proteome</keyword>
<protein>
    <recommendedName>
        <fullName evidence="3">ATP-binding protein</fullName>
    </recommendedName>
</protein>
<evidence type="ECO:0008006" key="3">
    <source>
        <dbReference type="Google" id="ProtNLM"/>
    </source>
</evidence>
<name>A0A1H9RAZ3_9ACTN</name>
<accession>A0A1H9RAZ3</accession>
<dbReference type="InterPro" id="IPR021456">
    <property type="entry name" value="DUF3107"/>
</dbReference>
<dbReference type="OrthoDB" id="3268468at2"/>
<gene>
    <name evidence="1" type="ORF">SAMN05443377_10695</name>
</gene>
<dbReference type="Pfam" id="PF11305">
    <property type="entry name" value="DUF3107"/>
    <property type="match status" value="1"/>
</dbReference>
<dbReference type="RefSeq" id="WP_091968443.1">
    <property type="nucleotide sequence ID" value="NZ_FOGZ01000006.1"/>
</dbReference>
<proteinExistence type="predicted"/>
<sequence length="75" mass="8177">MDIKIGIENIPRELTVETDQDRDQIKSSLDEALAEKSGLLTLTDTKGGQVIIPVAKIAYIQLGQEHARQVGFGTV</sequence>
<dbReference type="EMBL" id="FOGZ01000006">
    <property type="protein sequence ID" value="SER69916.1"/>
    <property type="molecule type" value="Genomic_DNA"/>
</dbReference>